<feature type="transmembrane region" description="Helical" evidence="7">
    <location>
        <begin position="400"/>
        <end position="424"/>
    </location>
</feature>
<dbReference type="EMBL" id="RRCM01000001">
    <property type="protein sequence ID" value="RRJ17009.1"/>
    <property type="molecule type" value="Genomic_DNA"/>
</dbReference>
<evidence type="ECO:0000259" key="8">
    <source>
        <dbReference type="Pfam" id="PF06808"/>
    </source>
</evidence>
<dbReference type="Pfam" id="PF06808">
    <property type="entry name" value="DctM"/>
    <property type="match status" value="1"/>
</dbReference>
<dbReference type="InterPro" id="IPR004681">
    <property type="entry name" value="TRAP_DctM"/>
</dbReference>
<dbReference type="GO" id="GO:0005886">
    <property type="term" value="C:plasma membrane"/>
    <property type="evidence" value="ECO:0007669"/>
    <property type="project" value="UniProtKB-SubCell"/>
</dbReference>
<keyword evidence="5 7" id="KW-1133">Transmembrane helix</keyword>
<feature type="transmembrane region" description="Helical" evidence="7">
    <location>
        <begin position="52"/>
        <end position="71"/>
    </location>
</feature>
<keyword evidence="10" id="KW-1185">Reference proteome</keyword>
<evidence type="ECO:0000313" key="9">
    <source>
        <dbReference type="EMBL" id="RRJ17009.1"/>
    </source>
</evidence>
<feature type="transmembrane region" description="Helical" evidence="7">
    <location>
        <begin position="270"/>
        <end position="292"/>
    </location>
</feature>
<dbReference type="AlphaFoldDB" id="A0A3P3Q9D2"/>
<dbReference type="Proteomes" id="UP000276982">
    <property type="component" value="Unassembled WGS sequence"/>
</dbReference>
<dbReference type="InterPro" id="IPR010656">
    <property type="entry name" value="DctM"/>
</dbReference>
<dbReference type="RefSeq" id="WP_124952381.1">
    <property type="nucleotide sequence ID" value="NZ_RRCM01000001.1"/>
</dbReference>
<keyword evidence="6 7" id="KW-0472">Membrane</keyword>
<dbReference type="PANTHER" id="PTHR33362">
    <property type="entry name" value="SIALIC ACID TRAP TRANSPORTER PERMEASE PROTEIN SIAT-RELATED"/>
    <property type="match status" value="1"/>
</dbReference>
<dbReference type="PIRSF" id="PIRSF006066">
    <property type="entry name" value="HI0050"/>
    <property type="match status" value="1"/>
</dbReference>
<feature type="transmembrane region" description="Helical" evidence="7">
    <location>
        <begin position="168"/>
        <end position="191"/>
    </location>
</feature>
<dbReference type="NCBIfam" id="TIGR00786">
    <property type="entry name" value="dctM"/>
    <property type="match status" value="1"/>
</dbReference>
<dbReference type="PANTHER" id="PTHR33362:SF3">
    <property type="entry name" value="SIALIC ACID TRAP TRANSPORTER PERMEASE PROTEIN SIAT"/>
    <property type="match status" value="1"/>
</dbReference>
<evidence type="ECO:0000256" key="1">
    <source>
        <dbReference type="ARBA" id="ARBA00004429"/>
    </source>
</evidence>
<evidence type="ECO:0000256" key="2">
    <source>
        <dbReference type="ARBA" id="ARBA00022475"/>
    </source>
</evidence>
<gene>
    <name evidence="9" type="ORF">EHW90_08515</name>
</gene>
<keyword evidence="3" id="KW-0997">Cell inner membrane</keyword>
<evidence type="ECO:0000256" key="7">
    <source>
        <dbReference type="SAM" id="Phobius"/>
    </source>
</evidence>
<feature type="transmembrane region" description="Helical" evidence="7">
    <location>
        <begin position="83"/>
        <end position="105"/>
    </location>
</feature>
<comment type="caution">
    <text evidence="9">The sequence shown here is derived from an EMBL/GenBank/DDBJ whole genome shotgun (WGS) entry which is preliminary data.</text>
</comment>
<reference evidence="9 10" key="1">
    <citation type="submission" date="2018-11" db="EMBL/GenBank/DDBJ databases">
        <title>Genome sequencing of Lachnoanaerobaculum orale DSM 24553T.</title>
        <authorList>
            <person name="Kook J.-K."/>
            <person name="Park S.-N."/>
            <person name="Lim Y.K."/>
        </authorList>
    </citation>
    <scope>NUCLEOTIDE SEQUENCE [LARGE SCALE GENOMIC DNA]</scope>
    <source>
        <strain evidence="9 10">DSM 24553</strain>
    </source>
</reference>
<evidence type="ECO:0000256" key="5">
    <source>
        <dbReference type="ARBA" id="ARBA00022989"/>
    </source>
</evidence>
<organism evidence="9 10">
    <name type="scientific">Lachnoanaerobaculum orale</name>
    <dbReference type="NCBI Taxonomy" id="979627"/>
    <lineage>
        <taxon>Bacteria</taxon>
        <taxon>Bacillati</taxon>
        <taxon>Bacillota</taxon>
        <taxon>Clostridia</taxon>
        <taxon>Lachnospirales</taxon>
        <taxon>Lachnospiraceae</taxon>
        <taxon>Lachnoanaerobaculum</taxon>
    </lineage>
</organism>
<feature type="transmembrane region" description="Helical" evidence="7">
    <location>
        <begin position="216"/>
        <end position="234"/>
    </location>
</feature>
<feature type="transmembrane region" description="Helical" evidence="7">
    <location>
        <begin position="312"/>
        <end position="345"/>
    </location>
</feature>
<feature type="transmembrane region" description="Helical" evidence="7">
    <location>
        <begin position="7"/>
        <end position="32"/>
    </location>
</feature>
<feature type="domain" description="TRAP C4-dicarboxylate transport system permease DctM subunit" evidence="8">
    <location>
        <begin position="6"/>
        <end position="414"/>
    </location>
</feature>
<comment type="subcellular location">
    <subcellularLocation>
        <location evidence="1">Cell inner membrane</location>
        <topology evidence="1">Multi-pass membrane protein</topology>
    </subcellularLocation>
</comment>
<feature type="transmembrane region" description="Helical" evidence="7">
    <location>
        <begin position="357"/>
        <end position="380"/>
    </location>
</feature>
<dbReference type="GO" id="GO:0022857">
    <property type="term" value="F:transmembrane transporter activity"/>
    <property type="evidence" value="ECO:0007669"/>
    <property type="project" value="TreeGrafter"/>
</dbReference>
<feature type="transmembrane region" description="Helical" evidence="7">
    <location>
        <begin position="240"/>
        <end position="258"/>
    </location>
</feature>
<name>A0A3P3Q9D2_9FIRM</name>
<evidence type="ECO:0000256" key="4">
    <source>
        <dbReference type="ARBA" id="ARBA00022692"/>
    </source>
</evidence>
<evidence type="ECO:0000313" key="10">
    <source>
        <dbReference type="Proteomes" id="UP000276982"/>
    </source>
</evidence>
<accession>A0A3P3Q9D2</accession>
<keyword evidence="4 7" id="KW-0812">Transmembrane</keyword>
<proteinExistence type="predicted"/>
<evidence type="ECO:0000256" key="6">
    <source>
        <dbReference type="ARBA" id="ARBA00023136"/>
    </source>
</evidence>
<evidence type="ECO:0000256" key="3">
    <source>
        <dbReference type="ARBA" id="ARBA00022519"/>
    </source>
</evidence>
<sequence>MVAILFISFLVCLGVGVPVAFSLAISSLLYFVGSGMPLTIYTQRFFSGLDSFTLLCIPGFVLAGNLMNFGGITERLIKFCNKLVGHITGGLAIANVVASMLFAGISGTALADTVSVGGVLIPAMKKDGYDADFSAAITAASSCVGPIIPPSVPMIMAATLTGLSVSKLFVAGILPGILMGGGMILASIIISKKRHYPKTEKRATIREILSTGKESFWAILMTLIILLGIVGGIVTPTEASILAVLYGILVGVFIYKELTIKRLLECMRQTVVSSAAIMALVGFANIFAYILTKEQIPQMVADAMLKLTTNKYIILLLINLLLVFVGMFMETIAAILILFPVLLGVVTQVGVDPIQFGVIVVLNLVIGLCTPPVGVCLFAATNIAEEKLTNVIKELVPFIASNFIVLAIVTYVPAVTIGVVKLIMGN</sequence>
<protein>
    <submittedName>
        <fullName evidence="9">TRAP transporter large permease</fullName>
    </submittedName>
</protein>
<keyword evidence="2" id="KW-1003">Cell membrane</keyword>